<comment type="caution">
    <text evidence="2">The sequence shown here is derived from an EMBL/GenBank/DDBJ whole genome shotgun (WGS) entry which is preliminary data.</text>
</comment>
<dbReference type="InterPro" id="IPR030392">
    <property type="entry name" value="S74_ICA"/>
</dbReference>
<proteinExistence type="predicted"/>
<keyword evidence="3" id="KW-1185">Reference proteome</keyword>
<dbReference type="Pfam" id="PF13884">
    <property type="entry name" value="Peptidase_S74"/>
    <property type="match status" value="1"/>
</dbReference>
<protein>
    <recommendedName>
        <fullName evidence="1">Peptidase S74 domain-containing protein</fullName>
    </recommendedName>
</protein>
<dbReference type="AlphaFoldDB" id="A0AAV2Z644"/>
<organism evidence="2 3">
    <name type="scientific">Lagenidium giganteum</name>
    <dbReference type="NCBI Taxonomy" id="4803"/>
    <lineage>
        <taxon>Eukaryota</taxon>
        <taxon>Sar</taxon>
        <taxon>Stramenopiles</taxon>
        <taxon>Oomycota</taxon>
        <taxon>Peronosporomycetes</taxon>
        <taxon>Pythiales</taxon>
        <taxon>Pythiaceae</taxon>
    </lineage>
</organism>
<reference evidence="2" key="1">
    <citation type="submission" date="2022-11" db="EMBL/GenBank/DDBJ databases">
        <authorList>
            <person name="Morgan W.R."/>
            <person name="Tartar A."/>
        </authorList>
    </citation>
    <scope>NUCLEOTIDE SEQUENCE</scope>
    <source>
        <strain evidence="2">ARSEF 373</strain>
    </source>
</reference>
<reference evidence="2" key="2">
    <citation type="journal article" date="2023" name="Microbiol Resour">
        <title>Decontamination and Annotation of the Draft Genome Sequence of the Oomycete Lagenidium giganteum ARSEF 373.</title>
        <authorList>
            <person name="Morgan W.R."/>
            <person name="Tartar A."/>
        </authorList>
    </citation>
    <scope>NUCLEOTIDE SEQUENCE</scope>
    <source>
        <strain evidence="2">ARSEF 373</strain>
    </source>
</reference>
<name>A0AAV2Z644_9STRA</name>
<dbReference type="EMBL" id="DAKRPA010000031">
    <property type="protein sequence ID" value="DBA02438.1"/>
    <property type="molecule type" value="Genomic_DNA"/>
</dbReference>
<feature type="domain" description="Peptidase S74" evidence="1">
    <location>
        <begin position="525"/>
        <end position="632"/>
    </location>
</feature>
<accession>A0AAV2Z644</accession>
<evidence type="ECO:0000259" key="1">
    <source>
        <dbReference type="PROSITE" id="PS51688"/>
    </source>
</evidence>
<sequence length="638" mass="67121">MSGFSYPNPSYISSIYNPAFYSSLDASGYLTYAYVQSLYLSKNDYRLSYLTSITAGTASPSLALVLDASKNITGINSLSCTSLTGTLITASQPNITSLGTLTGISCSGNISGTLTTAAQPNITSVGALTSTLSLSKSSSTQQIVFNNGTSNDFQLQTNNVIRMTILSGGNVGIGQTSPSYKLDVNGSLNSTSFYMSGTQVTATAADINQIAGITAGTAGITPGTAAASKALVLDASRRGIMGLGTSDTNCLRFYGNTANRETMNLYRVDDTTGSFTGGVSATSADLFNITWNDKPSVGFTSQTHRFCFNIGNTQPYKSGYPHTYALATSADAFAINVAGSSPTPSSACLYLVSDTINKMMFNTNTPYSGTYGTAPITLKNGNVYIKASNALNDGSSSFDMPLFVESSNASPVSFAFQLSNGANTTSTNAAYLGTTTNNDLRFMTNNSTSAIVTAAGRVGIGITSPNATLDVSGSVSSTIDISGLGVAYFLKSGGLVSTIGPLSSIGVSIKASNAILAGAGVYTTSDARIKKDFAPVDDSVVEGMLNVEPVLYRYKNQDESIPLQLGYKAQDLIRNGLPHCINYVEVEKLPIDDKETDLENVQYSVDYSKMCCLLHKVILEQQRQINKLTGRIDNLESK</sequence>
<dbReference type="Proteomes" id="UP001146120">
    <property type="component" value="Unassembled WGS sequence"/>
</dbReference>
<evidence type="ECO:0000313" key="2">
    <source>
        <dbReference type="EMBL" id="DBA02438.1"/>
    </source>
</evidence>
<gene>
    <name evidence="2" type="ORF">N0F65_008652</name>
</gene>
<dbReference type="PROSITE" id="PS51688">
    <property type="entry name" value="ICA"/>
    <property type="match status" value="1"/>
</dbReference>
<evidence type="ECO:0000313" key="3">
    <source>
        <dbReference type="Proteomes" id="UP001146120"/>
    </source>
</evidence>